<organism evidence="4 5">
    <name type="scientific">Roseospira visakhapatnamensis</name>
    <dbReference type="NCBI Taxonomy" id="390880"/>
    <lineage>
        <taxon>Bacteria</taxon>
        <taxon>Pseudomonadati</taxon>
        <taxon>Pseudomonadota</taxon>
        <taxon>Alphaproteobacteria</taxon>
        <taxon>Rhodospirillales</taxon>
        <taxon>Rhodospirillaceae</taxon>
        <taxon>Roseospira</taxon>
    </lineage>
</organism>
<dbReference type="Pfam" id="PF00583">
    <property type="entry name" value="Acetyltransf_1"/>
    <property type="match status" value="1"/>
</dbReference>
<dbReference type="Pfam" id="PF08443">
    <property type="entry name" value="RimK"/>
    <property type="match status" value="1"/>
</dbReference>
<dbReference type="GO" id="GO:0005737">
    <property type="term" value="C:cytoplasm"/>
    <property type="evidence" value="ECO:0007669"/>
    <property type="project" value="TreeGrafter"/>
</dbReference>
<keyword evidence="1" id="KW-0067">ATP-binding</keyword>
<keyword evidence="4" id="KW-0808">Transferase</keyword>
<dbReference type="InterPro" id="IPR013651">
    <property type="entry name" value="ATP-grasp_RimK-type"/>
</dbReference>
<dbReference type="Gene3D" id="3.40.630.30">
    <property type="match status" value="1"/>
</dbReference>
<dbReference type="Gene3D" id="3.30.470.20">
    <property type="entry name" value="ATP-grasp fold, B domain"/>
    <property type="match status" value="2"/>
</dbReference>
<dbReference type="SUPFAM" id="SSF55729">
    <property type="entry name" value="Acyl-CoA N-acyltransferases (Nat)"/>
    <property type="match status" value="1"/>
</dbReference>
<dbReference type="Proteomes" id="UP000554286">
    <property type="component" value="Unassembled WGS sequence"/>
</dbReference>
<keyword evidence="1" id="KW-0547">Nucleotide-binding</keyword>
<feature type="domain" description="N-acetyltransferase" evidence="3">
    <location>
        <begin position="119"/>
        <end position="269"/>
    </location>
</feature>
<feature type="domain" description="ATP-grasp" evidence="2">
    <location>
        <begin position="338"/>
        <end position="581"/>
    </location>
</feature>
<dbReference type="GO" id="GO:0018169">
    <property type="term" value="F:ribosomal S6-glutamic acid ligase activity"/>
    <property type="evidence" value="ECO:0007669"/>
    <property type="project" value="TreeGrafter"/>
</dbReference>
<dbReference type="GO" id="GO:0005524">
    <property type="term" value="F:ATP binding"/>
    <property type="evidence" value="ECO:0007669"/>
    <property type="project" value="UniProtKB-UniRule"/>
</dbReference>
<evidence type="ECO:0000313" key="5">
    <source>
        <dbReference type="Proteomes" id="UP000554286"/>
    </source>
</evidence>
<accession>A0A7W6RBC1</accession>
<dbReference type="NCBIfam" id="TIGR03103">
    <property type="entry name" value="trio_acet_GNAT"/>
    <property type="match status" value="1"/>
</dbReference>
<dbReference type="GO" id="GO:0016747">
    <property type="term" value="F:acyltransferase activity, transferring groups other than amino-acyl groups"/>
    <property type="evidence" value="ECO:0007669"/>
    <property type="project" value="InterPro"/>
</dbReference>
<evidence type="ECO:0000259" key="2">
    <source>
        <dbReference type="PROSITE" id="PS50975"/>
    </source>
</evidence>
<dbReference type="PANTHER" id="PTHR21621">
    <property type="entry name" value="RIBOSOMAL PROTEIN S6 MODIFICATION PROTEIN"/>
    <property type="match status" value="1"/>
</dbReference>
<name>A0A7W6RBC1_9PROT</name>
<dbReference type="InterPro" id="IPR000182">
    <property type="entry name" value="GNAT_dom"/>
</dbReference>
<evidence type="ECO:0000313" key="4">
    <source>
        <dbReference type="EMBL" id="MBB4265327.1"/>
    </source>
</evidence>
<dbReference type="PANTHER" id="PTHR21621:SF0">
    <property type="entry name" value="BETA-CITRYLGLUTAMATE SYNTHASE B-RELATED"/>
    <property type="match status" value="1"/>
</dbReference>
<dbReference type="PROSITE" id="PS50975">
    <property type="entry name" value="ATP_GRASP"/>
    <property type="match status" value="1"/>
</dbReference>
<evidence type="ECO:0000256" key="1">
    <source>
        <dbReference type="PROSITE-ProRule" id="PRU00409"/>
    </source>
</evidence>
<dbReference type="InterPro" id="IPR016181">
    <property type="entry name" value="Acyl_CoA_acyltransferase"/>
</dbReference>
<dbReference type="AlphaFoldDB" id="A0A7W6RBC1"/>
<dbReference type="InterPro" id="IPR011761">
    <property type="entry name" value="ATP-grasp"/>
</dbReference>
<dbReference type="SUPFAM" id="SSF56059">
    <property type="entry name" value="Glutathione synthetase ATP-binding domain-like"/>
    <property type="match status" value="1"/>
</dbReference>
<dbReference type="EMBL" id="JACIGK010000005">
    <property type="protein sequence ID" value="MBB4265327.1"/>
    <property type="molecule type" value="Genomic_DNA"/>
</dbReference>
<sequence>MTTNARTPQYDPRAERLRMASLKNWGAAPQSPEIKDMRQDVILDCGWGRLLFAQTFSSGRAIADILRRERPGRRDIAFYLRDPHVVLAQAPQDLFLDPSHTFRLWFDRYRTSARRPQGFFVRKLRLPEDLAPLNRIYRARGMVPLPDGFLEENRNSRTLTWFVAEDADTAAPIGVVMGVDHVRAFNDPDHGSSLWALAVDPQTTRAGVGEALSRHLAEHFLAKGRTFMDLSVMHDNTQAIALYEKLNFERVPVFCLKNKNSINEKLFIGPAPEAKLNPYARIITDEARRRGISVDVLDEDAAFFQLSLGGRAVTCRESLSELTSAVAMSRCDDKAVTRRLLRAHDLAVPDQVEVDSDDTVAAFLDKHGRVVVKPARGEQGRGISVDLSDLETVRAAIDHARTVADTVLLEQFVEGQDLRIIVIDYKVVAGAIRRPAGVVGDGRSVVRDLIETQSRRRAAATGGESRIPLDGETERCLGLLGLTLDSVPEAGHQVQVRKTANLHTGGTIHDVTDRLHRVLVDAAVTAARAIEIPVVGLDFMVPSPFAPDYVIIEANERPGLANHEPQPTAERFIDLLFPRTRHVPLATLS</sequence>
<comment type="caution">
    <text evidence="4">The sequence shown here is derived from an EMBL/GenBank/DDBJ whole genome shotgun (WGS) entry which is preliminary data.</text>
</comment>
<dbReference type="CDD" id="cd04301">
    <property type="entry name" value="NAT_SF"/>
    <property type="match status" value="1"/>
</dbReference>
<evidence type="ECO:0000259" key="3">
    <source>
        <dbReference type="PROSITE" id="PS51186"/>
    </source>
</evidence>
<dbReference type="GO" id="GO:0009432">
    <property type="term" value="P:SOS response"/>
    <property type="evidence" value="ECO:0007669"/>
    <property type="project" value="TreeGrafter"/>
</dbReference>
<dbReference type="InterPro" id="IPR017534">
    <property type="entry name" value="GNAT-acetyltransferase"/>
</dbReference>
<reference evidence="4 5" key="1">
    <citation type="submission" date="2020-08" db="EMBL/GenBank/DDBJ databases">
        <title>Genome sequencing of Purple Non-Sulfur Bacteria from various extreme environments.</title>
        <authorList>
            <person name="Mayer M."/>
        </authorList>
    </citation>
    <scope>NUCLEOTIDE SEQUENCE [LARGE SCALE GENOMIC DNA]</scope>
    <source>
        <strain evidence="4 5">JA131</strain>
    </source>
</reference>
<dbReference type="PROSITE" id="PS51186">
    <property type="entry name" value="GNAT"/>
    <property type="match status" value="1"/>
</dbReference>
<dbReference type="RefSeq" id="WP_184042952.1">
    <property type="nucleotide sequence ID" value="NZ_JACIGK010000005.1"/>
</dbReference>
<protein>
    <submittedName>
        <fullName evidence="4">GNAT-family acetyltransferase (TIGR03103 family)</fullName>
    </submittedName>
</protein>
<dbReference type="GO" id="GO:0046872">
    <property type="term" value="F:metal ion binding"/>
    <property type="evidence" value="ECO:0007669"/>
    <property type="project" value="InterPro"/>
</dbReference>
<keyword evidence="5" id="KW-1185">Reference proteome</keyword>
<gene>
    <name evidence="4" type="ORF">GGD89_000945</name>
</gene>
<proteinExistence type="predicted"/>